<dbReference type="NCBIfam" id="NF009932">
    <property type="entry name" value="PRK13395.1"/>
    <property type="match status" value="1"/>
</dbReference>
<dbReference type="Pfam" id="PF04115">
    <property type="entry name" value="Ureidogly_lyase"/>
    <property type="match status" value="1"/>
</dbReference>
<proteinExistence type="predicted"/>
<comment type="caution">
    <text evidence="5">The sequence shown here is derived from an EMBL/GenBank/DDBJ whole genome shotgun (WGS) entry which is preliminary data.</text>
</comment>
<dbReference type="InterPro" id="IPR047233">
    <property type="entry name" value="UAH_cupin"/>
</dbReference>
<evidence type="ECO:0000313" key="6">
    <source>
        <dbReference type="Proteomes" id="UP001205906"/>
    </source>
</evidence>
<dbReference type="PIRSF" id="PIRSF017306">
    <property type="entry name" value="Ureidogly_hydro"/>
    <property type="match status" value="1"/>
</dbReference>
<reference evidence="5 6" key="1">
    <citation type="submission" date="2022-06" db="EMBL/GenBank/DDBJ databases">
        <title>Mesorhizobium sp. strain RP14 Genome sequencing and assembly.</title>
        <authorList>
            <person name="Kim I."/>
        </authorList>
    </citation>
    <scope>NUCLEOTIDE SEQUENCE [LARGE SCALE GENOMIC DNA]</scope>
    <source>
        <strain evidence="6">RP14(2022)</strain>
    </source>
</reference>
<dbReference type="CDD" id="cd20298">
    <property type="entry name" value="cupin_UAH"/>
    <property type="match status" value="1"/>
</dbReference>
<comment type="subunit">
    <text evidence="1">Homodimer.</text>
</comment>
<dbReference type="SUPFAM" id="SSF51182">
    <property type="entry name" value="RmlC-like cupins"/>
    <property type="match status" value="1"/>
</dbReference>
<keyword evidence="6" id="KW-1185">Reference proteome</keyword>
<dbReference type="InterPro" id="IPR024060">
    <property type="entry name" value="Ureidoglycolate_lyase_dom_sf"/>
</dbReference>
<evidence type="ECO:0000256" key="2">
    <source>
        <dbReference type="ARBA" id="ARBA00022631"/>
    </source>
</evidence>
<dbReference type="Gene3D" id="2.60.120.480">
    <property type="entry name" value="Ureidoglycolate hydrolase"/>
    <property type="match status" value="1"/>
</dbReference>
<protein>
    <submittedName>
        <fullName evidence="5">Ureidoglycolate lyase</fullName>
    </submittedName>
</protein>
<sequence length="167" mass="18507">MTGRKIVAHPLTREGFAPFGAVIDKEGGESYPINGGKARRFHARAKTDVLDGAVVLNIFEGAPYLFPLKLELVERHPHGSQAFMPLTLAPFLVVVAEDTPDGPGEPRAFVTHSGQGVSYNRNTWHGVLMPIEEVQDFLVVDYGGDQKNLEEFRFEQPWEIHLPGMTV</sequence>
<evidence type="ECO:0000256" key="1">
    <source>
        <dbReference type="ARBA" id="ARBA00011738"/>
    </source>
</evidence>
<evidence type="ECO:0000313" key="5">
    <source>
        <dbReference type="EMBL" id="MCO6049733.1"/>
    </source>
</evidence>
<accession>A0ABT1C5E7</accession>
<organism evidence="5 6">
    <name type="scientific">Mesorhizobium liriopis</name>
    <dbReference type="NCBI Taxonomy" id="2953882"/>
    <lineage>
        <taxon>Bacteria</taxon>
        <taxon>Pseudomonadati</taxon>
        <taxon>Pseudomonadota</taxon>
        <taxon>Alphaproteobacteria</taxon>
        <taxon>Hyphomicrobiales</taxon>
        <taxon>Phyllobacteriaceae</taxon>
        <taxon>Mesorhizobium</taxon>
    </lineage>
</organism>
<dbReference type="EMBL" id="JAMXQS010000004">
    <property type="protein sequence ID" value="MCO6049733.1"/>
    <property type="molecule type" value="Genomic_DNA"/>
</dbReference>
<keyword evidence="3 5" id="KW-0456">Lyase</keyword>
<name>A0ABT1C5E7_9HYPH</name>
<evidence type="ECO:0000256" key="4">
    <source>
        <dbReference type="ARBA" id="ARBA00047684"/>
    </source>
</evidence>
<dbReference type="InterPro" id="IPR007247">
    <property type="entry name" value="Ureidogly_lyase"/>
</dbReference>
<gene>
    <name evidence="5" type="ORF">NGM99_08000</name>
</gene>
<evidence type="ECO:0000256" key="3">
    <source>
        <dbReference type="ARBA" id="ARBA00023239"/>
    </source>
</evidence>
<dbReference type="InterPro" id="IPR011051">
    <property type="entry name" value="RmlC_Cupin_sf"/>
</dbReference>
<dbReference type="Proteomes" id="UP001205906">
    <property type="component" value="Unassembled WGS sequence"/>
</dbReference>
<comment type="catalytic activity">
    <reaction evidence="4">
        <text>(S)-ureidoglycolate = urea + glyoxylate</text>
        <dbReference type="Rhea" id="RHEA:11304"/>
        <dbReference type="ChEBI" id="CHEBI:16199"/>
        <dbReference type="ChEBI" id="CHEBI:36655"/>
        <dbReference type="ChEBI" id="CHEBI:57296"/>
        <dbReference type="EC" id="4.3.2.3"/>
    </reaction>
</comment>
<dbReference type="PANTHER" id="PTHR21221">
    <property type="entry name" value="UREIDOGLYCOLATE HYDROLASE"/>
    <property type="match status" value="1"/>
</dbReference>
<dbReference type="PANTHER" id="PTHR21221:SF1">
    <property type="entry name" value="UREIDOGLYCOLATE LYASE"/>
    <property type="match status" value="1"/>
</dbReference>
<dbReference type="GO" id="GO:0016829">
    <property type="term" value="F:lyase activity"/>
    <property type="evidence" value="ECO:0007669"/>
    <property type="project" value="UniProtKB-KW"/>
</dbReference>
<keyword evidence="2" id="KW-0659">Purine metabolism</keyword>
<dbReference type="RefSeq" id="WP_252817837.1">
    <property type="nucleotide sequence ID" value="NZ_JAMXQS010000004.1"/>
</dbReference>